<reference evidence="2" key="2">
    <citation type="submission" date="2021-01" db="UniProtKB">
        <authorList>
            <consortium name="EnsemblPlants"/>
        </authorList>
    </citation>
    <scope>IDENTIFICATION</scope>
</reference>
<organism evidence="2 3">
    <name type="scientific">Quercus lobata</name>
    <name type="common">Valley oak</name>
    <dbReference type="NCBI Taxonomy" id="97700"/>
    <lineage>
        <taxon>Eukaryota</taxon>
        <taxon>Viridiplantae</taxon>
        <taxon>Streptophyta</taxon>
        <taxon>Embryophyta</taxon>
        <taxon>Tracheophyta</taxon>
        <taxon>Spermatophyta</taxon>
        <taxon>Magnoliopsida</taxon>
        <taxon>eudicotyledons</taxon>
        <taxon>Gunneridae</taxon>
        <taxon>Pentapetalae</taxon>
        <taxon>rosids</taxon>
        <taxon>fabids</taxon>
        <taxon>Fagales</taxon>
        <taxon>Fagaceae</taxon>
        <taxon>Quercus</taxon>
    </lineage>
</organism>
<dbReference type="InParanoid" id="A0A7N2M3W7"/>
<evidence type="ECO:0000313" key="3">
    <source>
        <dbReference type="Proteomes" id="UP000594261"/>
    </source>
</evidence>
<sequence length="157" mass="18537">MVRRIQVLETWSEDILIWTHTLDGEYSVRSAYHILVVEEGQGMPNSSSSGDSKEFWKIRAPNRIRHFLWQAVKDLFPTKQNLNAQHVPVNITCDRCVDHPKTILHCLWLCDEARSVWWFDPSFQFLHRKKCRSFYDLVEVLLNESSSYRITLFAPIT</sequence>
<name>A0A7N2M3W7_QUELO</name>
<dbReference type="EnsemblPlants" id="QL07p017450:mrna">
    <property type="protein sequence ID" value="QL07p017450:mrna:CDS:2"/>
    <property type="gene ID" value="QL07p017450"/>
</dbReference>
<reference evidence="2 3" key="1">
    <citation type="journal article" date="2016" name="G3 (Bethesda)">
        <title>First Draft Assembly and Annotation of the Genome of a California Endemic Oak Quercus lobata Nee (Fagaceae).</title>
        <authorList>
            <person name="Sork V.L."/>
            <person name="Fitz-Gibbon S.T."/>
            <person name="Puiu D."/>
            <person name="Crepeau M."/>
            <person name="Gugger P.F."/>
            <person name="Sherman R."/>
            <person name="Stevens K."/>
            <person name="Langley C.H."/>
            <person name="Pellegrini M."/>
            <person name="Salzberg S.L."/>
        </authorList>
    </citation>
    <scope>NUCLEOTIDE SEQUENCE [LARGE SCALE GENOMIC DNA]</scope>
    <source>
        <strain evidence="2 3">cv. SW786</strain>
    </source>
</reference>
<dbReference type="Pfam" id="PF13966">
    <property type="entry name" value="zf-RVT"/>
    <property type="match status" value="1"/>
</dbReference>
<dbReference type="AlphaFoldDB" id="A0A7N2M3W7"/>
<dbReference type="InterPro" id="IPR026960">
    <property type="entry name" value="RVT-Znf"/>
</dbReference>
<dbReference type="Proteomes" id="UP000594261">
    <property type="component" value="Chromosome 7"/>
</dbReference>
<evidence type="ECO:0000259" key="1">
    <source>
        <dbReference type="Pfam" id="PF13966"/>
    </source>
</evidence>
<keyword evidence="3" id="KW-1185">Reference proteome</keyword>
<protein>
    <recommendedName>
        <fullName evidence="1">Reverse transcriptase zinc-binding domain-containing protein</fullName>
    </recommendedName>
</protein>
<feature type="domain" description="Reverse transcriptase zinc-binding" evidence="1">
    <location>
        <begin position="26"/>
        <end position="117"/>
    </location>
</feature>
<proteinExistence type="predicted"/>
<dbReference type="Gramene" id="QL07p017450:mrna">
    <property type="protein sequence ID" value="QL07p017450:mrna:CDS:2"/>
    <property type="gene ID" value="QL07p017450"/>
</dbReference>
<dbReference type="OMA" id="DILIWTH"/>
<accession>A0A7N2M3W7</accession>
<dbReference type="EMBL" id="LRBV02000007">
    <property type="status" value="NOT_ANNOTATED_CDS"/>
    <property type="molecule type" value="Genomic_DNA"/>
</dbReference>
<evidence type="ECO:0000313" key="2">
    <source>
        <dbReference type="EnsemblPlants" id="QL07p017450:mrna:CDS:2"/>
    </source>
</evidence>